<dbReference type="Pfam" id="PF06461">
    <property type="entry name" value="CHDII_SANT-like"/>
    <property type="match status" value="1"/>
</dbReference>
<feature type="region of interest" description="Disordered" evidence="1">
    <location>
        <begin position="52"/>
        <end position="87"/>
    </location>
</feature>
<name>A0ABQ9V8X1_SAGOE</name>
<dbReference type="Proteomes" id="UP001266305">
    <property type="component" value="Unassembled WGS sequence"/>
</dbReference>
<evidence type="ECO:0000256" key="1">
    <source>
        <dbReference type="SAM" id="MobiDB-lite"/>
    </source>
</evidence>
<evidence type="ECO:0000313" key="4">
    <source>
        <dbReference type="Proteomes" id="UP001266305"/>
    </source>
</evidence>
<organism evidence="3 4">
    <name type="scientific">Saguinus oedipus</name>
    <name type="common">Cotton-top tamarin</name>
    <name type="synonym">Oedipomidas oedipus</name>
    <dbReference type="NCBI Taxonomy" id="9490"/>
    <lineage>
        <taxon>Eukaryota</taxon>
        <taxon>Metazoa</taxon>
        <taxon>Chordata</taxon>
        <taxon>Craniata</taxon>
        <taxon>Vertebrata</taxon>
        <taxon>Euteleostomi</taxon>
        <taxon>Mammalia</taxon>
        <taxon>Eutheria</taxon>
        <taxon>Euarchontoglires</taxon>
        <taxon>Primates</taxon>
        <taxon>Haplorrhini</taxon>
        <taxon>Platyrrhini</taxon>
        <taxon>Cebidae</taxon>
        <taxon>Callitrichinae</taxon>
        <taxon>Saguinus</taxon>
    </lineage>
</organism>
<dbReference type="SMART" id="SM01146">
    <property type="entry name" value="DUF1086"/>
    <property type="match status" value="1"/>
</dbReference>
<feature type="region of interest" description="Disordered" evidence="1">
    <location>
        <begin position="123"/>
        <end position="187"/>
    </location>
</feature>
<comment type="caution">
    <text evidence="3">The sequence shown here is derived from an EMBL/GenBank/DDBJ whole genome shotgun (WGS) entry which is preliminary data.</text>
</comment>
<feature type="compositionally biased region" description="Basic and acidic residues" evidence="1">
    <location>
        <begin position="129"/>
        <end position="157"/>
    </location>
</feature>
<dbReference type="InterPro" id="IPR009462">
    <property type="entry name" value="CHD_II_SANT-like"/>
</dbReference>
<reference evidence="3 4" key="1">
    <citation type="submission" date="2023-05" db="EMBL/GenBank/DDBJ databases">
        <title>B98-5 Cell Line De Novo Hybrid Assembly: An Optical Mapping Approach.</title>
        <authorList>
            <person name="Kananen K."/>
            <person name="Auerbach J.A."/>
            <person name="Kautto E."/>
            <person name="Blachly J.S."/>
        </authorList>
    </citation>
    <scope>NUCLEOTIDE SEQUENCE [LARGE SCALE GENOMIC DNA]</scope>
    <source>
        <strain evidence="3">B95-8</strain>
        <tissue evidence="3">Cell line</tissue>
    </source>
</reference>
<accession>A0ABQ9V8X1</accession>
<dbReference type="EMBL" id="JASSZA010000007">
    <property type="protein sequence ID" value="KAK2105800.1"/>
    <property type="molecule type" value="Genomic_DNA"/>
</dbReference>
<gene>
    <name evidence="3" type="primary">CHD5_2</name>
    <name evidence="3" type="ORF">P7K49_015314</name>
</gene>
<evidence type="ECO:0000259" key="2">
    <source>
        <dbReference type="SMART" id="SM01146"/>
    </source>
</evidence>
<evidence type="ECO:0000313" key="3">
    <source>
        <dbReference type="EMBL" id="KAK2105800.1"/>
    </source>
</evidence>
<keyword evidence="4" id="KW-1185">Reference proteome</keyword>
<feature type="domain" description="CHD subfamily II SANT-like" evidence="2">
    <location>
        <begin position="1"/>
        <end position="60"/>
    </location>
</feature>
<proteinExistence type="predicted"/>
<protein>
    <submittedName>
        <fullName evidence="3">Choline dehydrogenase 5</fullName>
    </submittedName>
</protein>
<sequence length="213" mass="23207">MRHLCEPGADGAETFADGVPREGLSRQHVLTRIGVMSLVRKKVQEFEHVNGKYSTPDLIPEGPEGKKPGEVISSDPNTPVPASPAHLPPALLGLPDKMEAQLGYMDEKDLGLQKPKKALEVQALPAALDRVEGEDKHESPASKERAREEQPEEKEKAPPSPEQLPRGWGFPQAAHSRAMSCLSRPGSGKGRWLYFSSFLPGRGVDSIALQAPW</sequence>